<dbReference type="SUPFAM" id="SSF53784">
    <property type="entry name" value="Phosphofructokinase"/>
    <property type="match status" value="1"/>
</dbReference>
<dbReference type="STRING" id="1789004.FEMY_12860"/>
<dbReference type="UniPathway" id="UPA00109">
    <property type="reaction ID" value="UER00182"/>
</dbReference>
<comment type="similarity">
    <text evidence="8">Belongs to the phosphofructokinase type A (PFKA) family. PPi-dependent PFK group II subfamily. Clade 'B2' sub-subfamily.</text>
</comment>
<keyword evidence="5 8" id="KW-0418">Kinase</keyword>
<comment type="subcellular location">
    <subcellularLocation>
        <location evidence="8">Cytoplasm</location>
    </subcellularLocation>
</comment>
<keyword evidence="4 8" id="KW-0479">Metal-binding</keyword>
<dbReference type="InterPro" id="IPR050929">
    <property type="entry name" value="PFKA"/>
</dbReference>
<evidence type="ECO:0000256" key="1">
    <source>
        <dbReference type="ARBA" id="ARBA00001946"/>
    </source>
</evidence>
<accession>A0A149VY55</accession>
<dbReference type="EC" id="2.7.1.90" evidence="8"/>
<evidence type="ECO:0000313" key="10">
    <source>
        <dbReference type="EMBL" id="KXW58163.1"/>
    </source>
</evidence>
<comment type="caution">
    <text evidence="8">Lacks conserved residue(s) required for the propagation of feature annotation.</text>
</comment>
<dbReference type="Gene3D" id="3.40.50.460">
    <property type="entry name" value="Phosphofructokinase domain"/>
    <property type="match status" value="1"/>
</dbReference>
<keyword evidence="6 8" id="KW-0460">Magnesium</keyword>
<evidence type="ECO:0000256" key="8">
    <source>
        <dbReference type="HAMAP-Rule" id="MF_01978"/>
    </source>
</evidence>
<evidence type="ECO:0000256" key="2">
    <source>
        <dbReference type="ARBA" id="ARBA00003138"/>
    </source>
</evidence>
<dbReference type="NCBIfam" id="NF010675">
    <property type="entry name" value="PRK14072.1"/>
    <property type="match status" value="1"/>
</dbReference>
<dbReference type="InterPro" id="IPR035966">
    <property type="entry name" value="PKF_sf"/>
</dbReference>
<dbReference type="GO" id="GO:0005737">
    <property type="term" value="C:cytoplasm"/>
    <property type="evidence" value="ECO:0007669"/>
    <property type="project" value="UniProtKB-SubCell"/>
</dbReference>
<dbReference type="Proteomes" id="UP000075653">
    <property type="component" value="Unassembled WGS sequence"/>
</dbReference>
<gene>
    <name evidence="8 10" type="primary">pfp</name>
    <name evidence="10" type="ORF">FEMY_12860</name>
</gene>
<dbReference type="Pfam" id="PF00365">
    <property type="entry name" value="PFK"/>
    <property type="match status" value="1"/>
</dbReference>
<feature type="binding site" evidence="8">
    <location>
        <position position="256"/>
    </location>
    <ligand>
        <name>substrate</name>
    </ligand>
</feature>
<comment type="catalytic activity">
    <reaction evidence="7 8">
        <text>beta-D-fructose 6-phosphate + diphosphate = beta-D-fructose 1,6-bisphosphate + phosphate + H(+)</text>
        <dbReference type="Rhea" id="RHEA:13613"/>
        <dbReference type="ChEBI" id="CHEBI:15378"/>
        <dbReference type="ChEBI" id="CHEBI:32966"/>
        <dbReference type="ChEBI" id="CHEBI:33019"/>
        <dbReference type="ChEBI" id="CHEBI:43474"/>
        <dbReference type="ChEBI" id="CHEBI:57634"/>
        <dbReference type="EC" id="2.7.1.90"/>
    </reaction>
</comment>
<dbReference type="InterPro" id="IPR000023">
    <property type="entry name" value="Phosphofructokinase_dom"/>
</dbReference>
<feature type="active site" description="Proton acceptor" evidence="8">
    <location>
        <position position="153"/>
    </location>
</feature>
<keyword evidence="3 8" id="KW-0808">Transferase</keyword>
<feature type="binding site" evidence="8">
    <location>
        <begin position="306"/>
        <end position="309"/>
    </location>
    <ligand>
        <name>substrate</name>
    </ligand>
</feature>
<dbReference type="GO" id="GO:0047334">
    <property type="term" value="F:diphosphate-fructose-6-phosphate 1-phosphotransferase activity"/>
    <property type="evidence" value="ECO:0007669"/>
    <property type="project" value="UniProtKB-EC"/>
</dbReference>
<comment type="subunit">
    <text evidence="8">Homodimer.</text>
</comment>
<proteinExistence type="inferred from homology"/>
<organism evidence="10 11">
    <name type="scientific">Ferrovum myxofaciens</name>
    <dbReference type="NCBI Taxonomy" id="416213"/>
    <lineage>
        <taxon>Bacteria</taxon>
        <taxon>Pseudomonadati</taxon>
        <taxon>Pseudomonadota</taxon>
        <taxon>Betaproteobacteria</taxon>
        <taxon>Ferrovales</taxon>
        <taxon>Ferrovaceae</taxon>
        <taxon>Ferrovum</taxon>
    </lineage>
</organism>
<dbReference type="PANTHER" id="PTHR45770">
    <property type="entry name" value="ATP-DEPENDENT 6-PHOSPHOFRUCTOKINASE 1"/>
    <property type="match status" value="1"/>
</dbReference>
<feature type="site" description="Important for catalytic activity and substrate specificity; stabilizes the transition state when the phosphoryl donor is PPi; prevents ATP from binding by mimicking the alpha-phosphate group of ATP" evidence="8">
    <location>
        <position position="124"/>
    </location>
</feature>
<evidence type="ECO:0000256" key="4">
    <source>
        <dbReference type="ARBA" id="ARBA00022723"/>
    </source>
</evidence>
<reference evidence="10 11" key="1">
    <citation type="submission" date="2016-01" db="EMBL/GenBank/DDBJ databases">
        <title>Genome sequence of the acidophilic iron oxidising Ferrovum strain Z-31.</title>
        <authorList>
            <person name="Poehlein A."/>
            <person name="Ullrich S.R."/>
            <person name="Schloemann M."/>
            <person name="Muehling M."/>
            <person name="Daniel R."/>
        </authorList>
    </citation>
    <scope>NUCLEOTIDE SEQUENCE [LARGE SCALE GENOMIC DNA]</scope>
    <source>
        <strain evidence="10 11">Z-31</strain>
    </source>
</reference>
<evidence type="ECO:0000256" key="6">
    <source>
        <dbReference type="ARBA" id="ARBA00022842"/>
    </source>
</evidence>
<dbReference type="GO" id="GO:0003872">
    <property type="term" value="F:6-phosphofructokinase activity"/>
    <property type="evidence" value="ECO:0007669"/>
    <property type="project" value="UniProtKB-UniRule"/>
</dbReference>
<feature type="binding site" evidence="8">
    <location>
        <begin position="151"/>
        <end position="153"/>
    </location>
    <ligand>
        <name>substrate</name>
    </ligand>
</feature>
<keyword evidence="8" id="KW-0963">Cytoplasm</keyword>
<feature type="site" description="Important for catalytic activity; stabilizes the transition state when the phosphoryl donor is PPi" evidence="8">
    <location>
        <position position="150"/>
    </location>
</feature>
<comment type="activity regulation">
    <text evidence="8">Non-allosteric.</text>
</comment>
<evidence type="ECO:0000256" key="5">
    <source>
        <dbReference type="ARBA" id="ARBA00022777"/>
    </source>
</evidence>
<dbReference type="InterPro" id="IPR022953">
    <property type="entry name" value="ATP_PFK"/>
</dbReference>
<dbReference type="Gene3D" id="3.40.50.450">
    <property type="match status" value="1"/>
</dbReference>
<feature type="binding site" evidence="8">
    <location>
        <begin position="199"/>
        <end position="201"/>
    </location>
    <ligand>
        <name>substrate</name>
    </ligand>
</feature>
<dbReference type="PRINTS" id="PR00476">
    <property type="entry name" value="PHFRCTKINASE"/>
</dbReference>
<dbReference type="EMBL" id="LRRD01000022">
    <property type="protein sequence ID" value="KXW58163.1"/>
    <property type="molecule type" value="Genomic_DNA"/>
</dbReference>
<comment type="cofactor">
    <cofactor evidence="1 8">
        <name>Mg(2+)</name>
        <dbReference type="ChEBI" id="CHEBI:18420"/>
    </cofactor>
</comment>
<dbReference type="GO" id="GO:0046872">
    <property type="term" value="F:metal ion binding"/>
    <property type="evidence" value="ECO:0007669"/>
    <property type="project" value="UniProtKB-KW"/>
</dbReference>
<dbReference type="HAMAP" id="MF_01978">
    <property type="entry name" value="Phosphofructokinase_II_B2"/>
    <property type="match status" value="1"/>
</dbReference>
<keyword evidence="8" id="KW-0324">Glycolysis</keyword>
<dbReference type="AlphaFoldDB" id="A0A149VY55"/>
<keyword evidence="11" id="KW-1185">Reference proteome</keyword>
<dbReference type="GO" id="GO:0006002">
    <property type="term" value="P:fructose 6-phosphate metabolic process"/>
    <property type="evidence" value="ECO:0007669"/>
    <property type="project" value="InterPro"/>
</dbReference>
<dbReference type="PIRSF" id="PIRSF036483">
    <property type="entry name" value="PFK_XF0274"/>
    <property type="match status" value="1"/>
</dbReference>
<feature type="binding site" evidence="8">
    <location>
        <position position="22"/>
    </location>
    <ligand>
        <name>diphosphate</name>
        <dbReference type="ChEBI" id="CHEBI:33019"/>
    </ligand>
</feature>
<dbReference type="InterPro" id="IPR011404">
    <property type="entry name" value="PPi-PFK"/>
</dbReference>
<evidence type="ECO:0000256" key="3">
    <source>
        <dbReference type="ARBA" id="ARBA00022679"/>
    </source>
</evidence>
<sequence length="428" mass="46484">MINYDEGDKMSQTNAFYAQSGGVTAVINASACGVIETARRYPAEIGTVYAGRNGILGALHEDLIDTGEETAEAIRALRHTPAGAFGSARYKLKGLEENRAEYQRLIEVFRAHQIGYFFYNGGGDSQDTAHKVSQMGAAMDYPLICIGIPKTVDNDLPLTDCCPGFGSAAKYLATSLREAALDVASMAKTSTKVFIMEVMGRHAGWLTAACGLAGDGPGEAPHLLLFPELPFVAEDFLKRVQETVETRGYCVIAVSEGIKTPDGKFLAESGLRDAFGHAQLGGVAPHLAQLVRDRLGYKYHWAVADYLQRAARHLASRTDVRQAYAVGQAAVKLALRGRNAVMPTIQRLSDEPYRWRVSSVSLAAVANQERALPRHFITADGYGITAEARRYLEPLIAGEDYPPYHKGVPAYVRLQLISVARKLPAFTG</sequence>
<name>A0A149VY55_9PROT</name>
<evidence type="ECO:0000313" key="11">
    <source>
        <dbReference type="Proteomes" id="UP000075653"/>
    </source>
</evidence>
<comment type="function">
    <text evidence="2 8">Catalyzes the phosphorylation of D-fructose 6-phosphate, the first committing step of glycolysis. Uses inorganic phosphate (PPi) as phosphoryl donor instead of ATP like common ATP-dependent phosphofructokinases (ATP-PFKs), which renders the reaction reversible, and can thus function both in glycolysis and gluconeogenesis. Consistently, PPi-PFK can replace the enzymes of both the forward (ATP-PFK) and reverse (fructose-bisphosphatase (FBPase)) reactions.</text>
</comment>
<protein>
    <recommendedName>
        <fullName evidence="8">Pyrophosphate--fructose 6-phosphate 1-phosphotransferase</fullName>
        <ecNumber evidence="8">2.7.1.90</ecNumber>
    </recommendedName>
    <alternativeName>
        <fullName evidence="8">6-phosphofructokinase, pyrophosphate dependent</fullName>
    </alternativeName>
    <alternativeName>
        <fullName evidence="8">PPi-dependent phosphofructokinase</fullName>
        <shortName evidence="8">PPi-PFK</shortName>
    </alternativeName>
    <alternativeName>
        <fullName evidence="8">Pyrophosphate-dependent 6-phosphofructose-1-kinase</fullName>
    </alternativeName>
</protein>
<evidence type="ECO:0000259" key="9">
    <source>
        <dbReference type="Pfam" id="PF00365"/>
    </source>
</evidence>
<evidence type="ECO:0000256" key="7">
    <source>
        <dbReference type="ARBA" id="ARBA00048072"/>
    </source>
</evidence>
<comment type="caution">
    <text evidence="10">The sequence shown here is derived from an EMBL/GenBank/DDBJ whole genome shotgun (WGS) entry which is preliminary data.</text>
</comment>
<comment type="pathway">
    <text evidence="8">Carbohydrate degradation; glycolysis; D-glyceraldehyde 3-phosphate and glycerone phosphate from D-glucose: step 3/4.</text>
</comment>
<dbReference type="PATRIC" id="fig|1789004.3.peg.1307"/>
<feature type="domain" description="Phosphofructokinase" evidence="9">
    <location>
        <begin position="18"/>
        <end position="333"/>
    </location>
</feature>